<feature type="region of interest" description="Disordered" evidence="6">
    <location>
        <begin position="548"/>
        <end position="580"/>
    </location>
</feature>
<evidence type="ECO:0000256" key="2">
    <source>
        <dbReference type="ARBA" id="ARBA00022491"/>
    </source>
</evidence>
<dbReference type="EMBL" id="JAODAN010000008">
    <property type="protein sequence ID" value="KAK1922517.1"/>
    <property type="molecule type" value="Genomic_DNA"/>
</dbReference>
<keyword evidence="8" id="KW-1185">Reference proteome</keyword>
<name>A0AAD9CUU2_PAPLA</name>
<keyword evidence="2" id="KW-0678">Repressor</keyword>
<evidence type="ECO:0000313" key="8">
    <source>
        <dbReference type="Proteomes" id="UP001182556"/>
    </source>
</evidence>
<feature type="region of interest" description="Disordered" evidence="6">
    <location>
        <begin position="601"/>
        <end position="650"/>
    </location>
</feature>
<feature type="region of interest" description="Disordered" evidence="6">
    <location>
        <begin position="1"/>
        <end position="283"/>
    </location>
</feature>
<feature type="compositionally biased region" description="Acidic residues" evidence="6">
    <location>
        <begin position="263"/>
        <end position="283"/>
    </location>
</feature>
<feature type="compositionally biased region" description="Acidic residues" evidence="6">
    <location>
        <begin position="87"/>
        <end position="105"/>
    </location>
</feature>
<dbReference type="AlphaFoldDB" id="A0AAD9CUU2"/>
<dbReference type="GO" id="GO:0005654">
    <property type="term" value="C:nucleoplasm"/>
    <property type="evidence" value="ECO:0007669"/>
    <property type="project" value="UniProtKB-ARBA"/>
</dbReference>
<evidence type="ECO:0000256" key="6">
    <source>
        <dbReference type="SAM" id="MobiDB-lite"/>
    </source>
</evidence>
<feature type="compositionally biased region" description="Acidic residues" evidence="6">
    <location>
        <begin position="57"/>
        <end position="70"/>
    </location>
</feature>
<evidence type="ECO:0000256" key="3">
    <source>
        <dbReference type="ARBA" id="ARBA00023015"/>
    </source>
</evidence>
<feature type="compositionally biased region" description="Acidic residues" evidence="6">
    <location>
        <begin position="231"/>
        <end position="255"/>
    </location>
</feature>
<dbReference type="PANTHER" id="PTHR21964">
    <property type="entry name" value="BREAST CANCER METASTASIS-SUPPRESSOR 1"/>
    <property type="match status" value="1"/>
</dbReference>
<gene>
    <name evidence="7" type="ORF">DB88DRAFT_495400</name>
</gene>
<comment type="caution">
    <text evidence="7">The sequence shown here is derived from an EMBL/GenBank/DDBJ whole genome shotgun (WGS) entry which is preliminary data.</text>
</comment>
<keyword evidence="3" id="KW-0805">Transcription regulation</keyword>
<dbReference type="InterPro" id="IPR013907">
    <property type="entry name" value="Sds3"/>
</dbReference>
<keyword evidence="5" id="KW-0539">Nucleus</keyword>
<feature type="compositionally biased region" description="Polar residues" evidence="6">
    <location>
        <begin position="674"/>
        <end position="683"/>
    </location>
</feature>
<dbReference type="Pfam" id="PF08598">
    <property type="entry name" value="Sds3"/>
    <property type="match status" value="1"/>
</dbReference>
<dbReference type="SMART" id="SM01401">
    <property type="entry name" value="Sds3"/>
    <property type="match status" value="1"/>
</dbReference>
<comment type="subcellular location">
    <subcellularLocation>
        <location evidence="1">Nucleus</location>
    </subcellularLocation>
</comment>
<proteinExistence type="predicted"/>
<evidence type="ECO:0000256" key="1">
    <source>
        <dbReference type="ARBA" id="ARBA00004123"/>
    </source>
</evidence>
<sequence length="711" mass="76339">MPSSRASSPLSSATPSPNTASTALPRHTTTGSFGYQSGNDSDRDDRSGTSSTAVLDLSDESDLTDDEEDRVEQPIVPVKRENVDLPEQPDGEDEEDGEEVEEEEGIEHGEAENLDMDDEKTVAPTRSGHRKSSRESSTSLSPPPSVPLKPTDLPAFGLQRDGQEDEKDEEDAEEANDTDADADDEEPAKQRGDRESDNEEDETMEDGPIGDGPDPAASKLSPKAPKHTGATDDDAEGGDAEDGEEKDDPSGEDAAEQLATAEPVEEPVEEVTDEQEEAEADVEAADIAVPQQPTRSYHSSHAPPPTAAHVRDLLHLELKFAALRDQLYVERMEEVAAEEQMILDGTHPALQYLYKTLAERRERLHEVASRRHQETKAELKRARESDKNHTWSWWTDERDRLHWEEFDSTWSKRRRLAREKNEIETPRIVKPVPRAGGKIRNFDWSAGAAPSRMSMDEASSDLAMMENRPHLPAHVTHMSRHASPVVYAPAPVVPQPVQQHVAPVAGPSNTNGIATARPPAASMAPQQSSFTYGGAGPLAYNIPRQTHTAQPVGTAAAAPAANRPPAQARPQGRTVPTTSDLFESGRKDAAAAAMPWAKTEHNRNANGHGHPSKDAATASPVAPSKAEDRPPSRFPGLSEYMNSTNSKAMPGSGATGAAGYGGLLSAGNKMLSPPKTTTASVLSTFAGRPGGPFTATQSASPTPAGTTAARP</sequence>
<evidence type="ECO:0000256" key="4">
    <source>
        <dbReference type="ARBA" id="ARBA00023163"/>
    </source>
</evidence>
<keyword evidence="4" id="KW-0804">Transcription</keyword>
<feature type="compositionally biased region" description="Acidic residues" evidence="6">
    <location>
        <begin position="163"/>
        <end position="186"/>
    </location>
</feature>
<reference evidence="7" key="1">
    <citation type="submission" date="2023-02" db="EMBL/GenBank/DDBJ databases">
        <title>Identification and recombinant expression of a fungal hydrolase from Papiliotrema laurentii that hydrolyzes apple cutin and clears colloidal polyester polyurethane.</title>
        <authorList>
            <consortium name="DOE Joint Genome Institute"/>
            <person name="Roman V.A."/>
            <person name="Bojanowski C."/>
            <person name="Crable B.R."/>
            <person name="Wagner D.N."/>
            <person name="Hung C.S."/>
            <person name="Nadeau L.J."/>
            <person name="Schratz L."/>
            <person name="Haridas S."/>
            <person name="Pangilinan J."/>
            <person name="Lipzen A."/>
            <person name="Na H."/>
            <person name="Yan M."/>
            <person name="Ng V."/>
            <person name="Grigoriev I.V."/>
            <person name="Spatafora J.W."/>
            <person name="Barlow D."/>
            <person name="Biffinger J."/>
            <person name="Kelley-Loughnane N."/>
            <person name="Varaljay V.A."/>
            <person name="Crookes-Goodson W.J."/>
        </authorList>
    </citation>
    <scope>NUCLEOTIDE SEQUENCE</scope>
    <source>
        <strain evidence="7">5307AH</strain>
    </source>
</reference>
<evidence type="ECO:0000313" key="7">
    <source>
        <dbReference type="EMBL" id="KAK1922517.1"/>
    </source>
</evidence>
<feature type="compositionally biased region" description="Low complexity" evidence="6">
    <location>
        <begin position="1"/>
        <end position="25"/>
    </location>
</feature>
<dbReference type="Gene3D" id="1.20.5.1500">
    <property type="match status" value="1"/>
</dbReference>
<dbReference type="GO" id="GO:0010468">
    <property type="term" value="P:regulation of gene expression"/>
    <property type="evidence" value="ECO:0007669"/>
    <property type="project" value="UniProtKB-ARBA"/>
</dbReference>
<feature type="compositionally biased region" description="Low complexity" evidence="6">
    <location>
        <begin position="694"/>
        <end position="711"/>
    </location>
</feature>
<feature type="compositionally biased region" description="Low complexity" evidence="6">
    <location>
        <begin position="548"/>
        <end position="574"/>
    </location>
</feature>
<protein>
    <submittedName>
        <fullName evidence="7">Sds3-like-domain-containing protein</fullName>
    </submittedName>
</protein>
<feature type="compositionally biased region" description="Polar residues" evidence="6">
    <location>
        <begin position="27"/>
        <end position="36"/>
    </location>
</feature>
<organism evidence="7 8">
    <name type="scientific">Papiliotrema laurentii</name>
    <name type="common">Cryptococcus laurentii</name>
    <dbReference type="NCBI Taxonomy" id="5418"/>
    <lineage>
        <taxon>Eukaryota</taxon>
        <taxon>Fungi</taxon>
        <taxon>Dikarya</taxon>
        <taxon>Basidiomycota</taxon>
        <taxon>Agaricomycotina</taxon>
        <taxon>Tremellomycetes</taxon>
        <taxon>Tremellales</taxon>
        <taxon>Rhynchogastremaceae</taxon>
        <taxon>Papiliotrema</taxon>
    </lineage>
</organism>
<feature type="compositionally biased region" description="Acidic residues" evidence="6">
    <location>
        <begin position="196"/>
        <end position="205"/>
    </location>
</feature>
<accession>A0AAD9CUU2</accession>
<evidence type="ECO:0000256" key="5">
    <source>
        <dbReference type="ARBA" id="ARBA00023242"/>
    </source>
</evidence>
<dbReference type="Proteomes" id="UP001182556">
    <property type="component" value="Unassembled WGS sequence"/>
</dbReference>
<feature type="region of interest" description="Disordered" evidence="6">
    <location>
        <begin position="664"/>
        <end position="711"/>
    </location>
</feature>